<organism evidence="3 4">
    <name type="scientific">Saccharothrix syringae</name>
    <name type="common">Nocardiopsis syringae</name>
    <dbReference type="NCBI Taxonomy" id="103733"/>
    <lineage>
        <taxon>Bacteria</taxon>
        <taxon>Bacillati</taxon>
        <taxon>Actinomycetota</taxon>
        <taxon>Actinomycetes</taxon>
        <taxon>Pseudonocardiales</taxon>
        <taxon>Pseudonocardiaceae</taxon>
        <taxon>Saccharothrix</taxon>
    </lineage>
</organism>
<reference evidence="4" key="1">
    <citation type="journal article" date="2021" name="Curr. Microbiol.">
        <title>Complete genome of nocamycin-producing strain Saccharothrix syringae NRRL B-16468 reveals the biosynthetic potential for secondary metabolites.</title>
        <authorList>
            <person name="Mo X."/>
            <person name="Yang S."/>
        </authorList>
    </citation>
    <scope>NUCLEOTIDE SEQUENCE [LARGE SCALE GENOMIC DNA]</scope>
    <source>
        <strain evidence="4">ATCC 51364 / DSM 43886 / JCM 6844 / KCTC 9398 / NBRC 14523 / NRRL B-16468 / INA 2240</strain>
    </source>
</reference>
<proteinExistence type="predicted"/>
<evidence type="ECO:0000313" key="4">
    <source>
        <dbReference type="Proteomes" id="UP000325787"/>
    </source>
</evidence>
<name>A0A5Q0H0B0_SACSY</name>
<dbReference type="PROSITE" id="PS51257">
    <property type="entry name" value="PROKAR_LIPOPROTEIN"/>
    <property type="match status" value="1"/>
</dbReference>
<feature type="compositionally biased region" description="Polar residues" evidence="1">
    <location>
        <begin position="922"/>
        <end position="932"/>
    </location>
</feature>
<keyword evidence="2" id="KW-0732">Signal</keyword>
<dbReference type="KEGG" id="ssyi:EKG83_21300"/>
<keyword evidence="4" id="KW-1185">Reference proteome</keyword>
<feature type="signal peptide" evidence="2">
    <location>
        <begin position="1"/>
        <end position="28"/>
    </location>
</feature>
<feature type="chain" id="PRO_5025043916" evidence="2">
    <location>
        <begin position="29"/>
        <end position="939"/>
    </location>
</feature>
<dbReference type="RefSeq" id="WP_033429670.1">
    <property type="nucleotide sequence ID" value="NZ_CP034550.1"/>
</dbReference>
<dbReference type="EMBL" id="CP034550">
    <property type="protein sequence ID" value="QFZ19629.1"/>
    <property type="molecule type" value="Genomic_DNA"/>
</dbReference>
<protein>
    <submittedName>
        <fullName evidence="3">Uncharacterized protein</fullName>
    </submittedName>
</protein>
<evidence type="ECO:0000256" key="2">
    <source>
        <dbReference type="SAM" id="SignalP"/>
    </source>
</evidence>
<evidence type="ECO:0000313" key="3">
    <source>
        <dbReference type="EMBL" id="QFZ19629.1"/>
    </source>
</evidence>
<dbReference type="AlphaFoldDB" id="A0A5Q0H0B0"/>
<dbReference type="OrthoDB" id="3660943at2"/>
<feature type="region of interest" description="Disordered" evidence="1">
    <location>
        <begin position="918"/>
        <end position="939"/>
    </location>
</feature>
<gene>
    <name evidence="3" type="ORF">EKG83_21300</name>
</gene>
<dbReference type="Proteomes" id="UP000325787">
    <property type="component" value="Chromosome"/>
</dbReference>
<feature type="region of interest" description="Disordered" evidence="1">
    <location>
        <begin position="623"/>
        <end position="644"/>
    </location>
</feature>
<evidence type="ECO:0000256" key="1">
    <source>
        <dbReference type="SAM" id="MobiDB-lite"/>
    </source>
</evidence>
<feature type="region of interest" description="Disordered" evidence="1">
    <location>
        <begin position="864"/>
        <end position="888"/>
    </location>
</feature>
<accession>A0A5Q0H0B0</accession>
<sequence length="939" mass="99400">MGAAARVRRSAAACLVALVAVVTGCTDAAPGRGDPSYLVVGYRDAAQRLAALDPLEAGDQLADWARLGLAASLGMSRDQVVDALYDTTPVRDPGFTDLVDQPVGPGRGLFDGETLHVLVEEGDPHESRTTGLVLDQYRADAGADPARVRLHHYRVDTGHQRVELRPDPPAATADVRRDHGWREARVDQPEGLAGFLADTDHLARLETRGGEVWAGGWRWEDAPAARITPDDVAVLQRGYDRTTGPLPGFSLDPVPPAGVDDIRAAVPDLAPDLLAAIGSGNWAGTGHASADDLAGAVEQQLLQPGGPADGLPQDRTQLWALRSALTGGPLFSQARYDGGLAGTEVGMTLFYTDLTAKLWVTGVGDGVPSPEVPGFVPDPDAPTPPDLCPRRPRQERGRLWYGQNDAAFAFSDTGVDIGAQATRLFSRSNGADGTEVEPSYGFARGLRFWDRHYLEVADYEPQYHRLEQLMRWSGALEWLTAKSTARLPMSPSGTTDPSFADWYARHTELRERAPLALVAPPSAQGEAVLAVPSKTTADCDLLSISGGVSLADGLARAGETPSGTAALPAGARRADPVDPATVRVDAATGAQHFDRVVRGGDGRVGERFTFDRAQEQDATSVRITGGPRESVPFADAPLHTPGGEREFRTEVRADGPNLVFDTEFQHASFASTWVRDVPVSGAPHRQVDITVLPGQLGLLERAAGYVRQDPVNGLANAPEHVQHYTAGDGEVVYRIGDAWVAVHTGHPSSRVLATREVVTPAGVVQVSLVLPRRLTGEDVGSLRPVDEGVAPAAEIPGRIPVGAAVYQADPASVVGAEPPGAVPAPIPADARVRFVVARPTREPGPAPSLPPRPEWVLSDGTRFPGGPADGRADPRFDPRTGAWTGVRADPAGGRYGGRLGSTLRGPGGWVVLLTVCSEEEQQSAPPSTTTAAPQEEVCR</sequence>